<name>A0A9D9GVS6_9BACT</name>
<evidence type="ECO:0000313" key="2">
    <source>
        <dbReference type="Proteomes" id="UP000823635"/>
    </source>
</evidence>
<accession>A0A9D9GVS6</accession>
<protein>
    <submittedName>
        <fullName evidence="1">Uncharacterized protein</fullName>
    </submittedName>
</protein>
<dbReference type="Proteomes" id="UP000823635">
    <property type="component" value="Unassembled WGS sequence"/>
</dbReference>
<reference evidence="1" key="1">
    <citation type="submission" date="2020-10" db="EMBL/GenBank/DDBJ databases">
        <authorList>
            <person name="Gilroy R."/>
        </authorList>
    </citation>
    <scope>NUCLEOTIDE SEQUENCE</scope>
    <source>
        <strain evidence="1">15467</strain>
    </source>
</reference>
<evidence type="ECO:0000313" key="1">
    <source>
        <dbReference type="EMBL" id="MBO8429005.1"/>
    </source>
</evidence>
<dbReference type="EMBL" id="JADINB010000080">
    <property type="protein sequence ID" value="MBO8429005.1"/>
    <property type="molecule type" value="Genomic_DNA"/>
</dbReference>
<dbReference type="AlphaFoldDB" id="A0A9D9GVS6"/>
<gene>
    <name evidence="1" type="ORF">IAC68_03610</name>
</gene>
<sequence>MSVVISYLESAAVKRFLLIFFVAAICAGCDRRVELPGFSTAPCFGEQIMAYTYAPGMKVEINAPSASEFDRSLPTAVVLYGLPNGNTTDWTIGKQAAEGDDWHFQIQHIGAQTRYIRSLRPGFNLVTVYLEAEQLSWGSWRAANKGGDSLIVRLAEDLLGIFGKYEPYIVLSGHSGGGNIPFGFIDAVDTIPSYVHRIVFLDSNYNWDDTRYGSKLARWLGSSAGNSLFVACYDDANALLNGKPFVSPTGGTWYRSGVMLKYLRGCLQKEWTEQKSGNIVSCRSTDDKVQFLMIENPERAILHTVMVEKNGYIHSLLFGTSKENCGYGFMEDAAYGNFIQKEVW</sequence>
<comment type="caution">
    <text evidence="1">The sequence shown here is derived from an EMBL/GenBank/DDBJ whole genome shotgun (WGS) entry which is preliminary data.</text>
</comment>
<proteinExistence type="predicted"/>
<reference evidence="1" key="2">
    <citation type="journal article" date="2021" name="PeerJ">
        <title>Extensive microbial diversity within the chicken gut microbiome revealed by metagenomics and culture.</title>
        <authorList>
            <person name="Gilroy R."/>
            <person name="Ravi A."/>
            <person name="Getino M."/>
            <person name="Pursley I."/>
            <person name="Horton D.L."/>
            <person name="Alikhan N.F."/>
            <person name="Baker D."/>
            <person name="Gharbi K."/>
            <person name="Hall N."/>
            <person name="Watson M."/>
            <person name="Adriaenssens E.M."/>
            <person name="Foster-Nyarko E."/>
            <person name="Jarju S."/>
            <person name="Secka A."/>
            <person name="Antonio M."/>
            <person name="Oren A."/>
            <person name="Chaudhuri R.R."/>
            <person name="La Ragione R."/>
            <person name="Hildebrand F."/>
            <person name="Pallen M.J."/>
        </authorList>
    </citation>
    <scope>NUCLEOTIDE SEQUENCE</scope>
    <source>
        <strain evidence="1">15467</strain>
    </source>
</reference>
<organism evidence="1 2">
    <name type="scientific">Candidatus Egerieousia excrementavium</name>
    <dbReference type="NCBI Taxonomy" id="2840778"/>
    <lineage>
        <taxon>Bacteria</taxon>
        <taxon>Pseudomonadati</taxon>
        <taxon>Bacteroidota</taxon>
        <taxon>Bacteroidia</taxon>
        <taxon>Bacteroidales</taxon>
        <taxon>Candidatus Egerieousia</taxon>
    </lineage>
</organism>